<evidence type="ECO:0000313" key="2">
    <source>
        <dbReference type="EMBL" id="PJJ74098.1"/>
    </source>
</evidence>
<accession>A0A2M9CQH9</accession>
<dbReference type="PANTHER" id="PTHR21310:SF42">
    <property type="entry name" value="BIFUNCTIONAL AAC_APH"/>
    <property type="match status" value="1"/>
</dbReference>
<evidence type="ECO:0000259" key="1">
    <source>
        <dbReference type="Pfam" id="PF01636"/>
    </source>
</evidence>
<sequence>MPDMPAADVDVSVDLVRRLLRDQHPDLAELPLRVVANGWDNVVLRLGDELAVRVPRRALAAVLVEHEQRWLPGLAGHLPVPVPAPVRTGVPALGYPWSWSVVPWFDGTRMLDLPAPARRPAAAPLAAFVAALHRPAPPDAPVNPYRGVPLAARDAAVRERLATGHVPDAPLVLAVWERLLASPVWDGPPLWLHGDLHPGNLVCGPDGTLRAVVDFGDMTAGDPATDLAAAWLVLDDVGRAEFRDAVTAACGTTAATWDRARASALAVTTSLLVHSDDNPLYGELGRQTLDAVLGG</sequence>
<feature type="domain" description="Aminoglycoside phosphotransferase" evidence="1">
    <location>
        <begin position="32"/>
        <end position="261"/>
    </location>
</feature>
<dbReference type="GO" id="GO:0016301">
    <property type="term" value="F:kinase activity"/>
    <property type="evidence" value="ECO:0007669"/>
    <property type="project" value="UniProtKB-KW"/>
</dbReference>
<organism evidence="2 3">
    <name type="scientific">Sediminihabitans luteus</name>
    <dbReference type="NCBI Taxonomy" id="1138585"/>
    <lineage>
        <taxon>Bacteria</taxon>
        <taxon>Bacillati</taxon>
        <taxon>Actinomycetota</taxon>
        <taxon>Actinomycetes</taxon>
        <taxon>Micrococcales</taxon>
        <taxon>Cellulomonadaceae</taxon>
        <taxon>Sediminihabitans</taxon>
    </lineage>
</organism>
<dbReference type="RefSeq" id="WP_203968078.1">
    <property type="nucleotide sequence ID" value="NZ_BOOX01000002.1"/>
</dbReference>
<dbReference type="Pfam" id="PF01636">
    <property type="entry name" value="APH"/>
    <property type="match status" value="1"/>
</dbReference>
<dbReference type="Gene3D" id="3.30.200.20">
    <property type="entry name" value="Phosphorylase Kinase, domain 1"/>
    <property type="match status" value="1"/>
</dbReference>
<dbReference type="Gene3D" id="3.90.1200.10">
    <property type="match status" value="1"/>
</dbReference>
<dbReference type="Proteomes" id="UP000231693">
    <property type="component" value="Unassembled WGS sequence"/>
</dbReference>
<keyword evidence="3" id="KW-1185">Reference proteome</keyword>
<dbReference type="EMBL" id="PGFE01000002">
    <property type="protein sequence ID" value="PJJ74098.1"/>
    <property type="molecule type" value="Genomic_DNA"/>
</dbReference>
<keyword evidence="2" id="KW-0418">Kinase</keyword>
<dbReference type="InterPro" id="IPR002575">
    <property type="entry name" value="Aminoglycoside_PTrfase"/>
</dbReference>
<dbReference type="PANTHER" id="PTHR21310">
    <property type="entry name" value="AMINOGLYCOSIDE PHOSPHOTRANSFERASE-RELATED-RELATED"/>
    <property type="match status" value="1"/>
</dbReference>
<protein>
    <submittedName>
        <fullName evidence="2">Aminoglycoside phosphotransferase (APT) family kinase protein</fullName>
    </submittedName>
</protein>
<evidence type="ECO:0000313" key="3">
    <source>
        <dbReference type="Proteomes" id="UP000231693"/>
    </source>
</evidence>
<dbReference type="CDD" id="cd05155">
    <property type="entry name" value="APH_ChoK_like_1"/>
    <property type="match status" value="1"/>
</dbReference>
<proteinExistence type="predicted"/>
<dbReference type="InterPro" id="IPR051678">
    <property type="entry name" value="AGP_Transferase"/>
</dbReference>
<dbReference type="InterPro" id="IPR011009">
    <property type="entry name" value="Kinase-like_dom_sf"/>
</dbReference>
<keyword evidence="2" id="KW-0808">Transferase</keyword>
<reference evidence="2 3" key="1">
    <citation type="submission" date="2017-11" db="EMBL/GenBank/DDBJ databases">
        <title>Genomic Encyclopedia of Archaeal and Bacterial Type Strains, Phase II (KMG-II): From Individual Species to Whole Genera.</title>
        <authorList>
            <person name="Goeker M."/>
        </authorList>
    </citation>
    <scope>NUCLEOTIDE SEQUENCE [LARGE SCALE GENOMIC DNA]</scope>
    <source>
        <strain evidence="2 3">DSM 25478</strain>
    </source>
</reference>
<comment type="caution">
    <text evidence="2">The sequence shown here is derived from an EMBL/GenBank/DDBJ whole genome shotgun (WGS) entry which is preliminary data.</text>
</comment>
<gene>
    <name evidence="2" type="ORF">CLV28_1587</name>
</gene>
<name>A0A2M9CQH9_9CELL</name>
<dbReference type="AlphaFoldDB" id="A0A2M9CQH9"/>
<dbReference type="SUPFAM" id="SSF56112">
    <property type="entry name" value="Protein kinase-like (PK-like)"/>
    <property type="match status" value="1"/>
</dbReference>